<organism evidence="2">
    <name type="scientific">marine sediment metagenome</name>
    <dbReference type="NCBI Taxonomy" id="412755"/>
    <lineage>
        <taxon>unclassified sequences</taxon>
        <taxon>metagenomes</taxon>
        <taxon>ecological metagenomes</taxon>
    </lineage>
</organism>
<dbReference type="InterPro" id="IPR014717">
    <property type="entry name" value="Transl_elong_EF1B/ribsomal_bS6"/>
</dbReference>
<evidence type="ECO:0000313" key="2">
    <source>
        <dbReference type="EMBL" id="GAG69758.1"/>
    </source>
</evidence>
<sequence>ARLKNYELVVIFDPSLEEEAIDKELSKITSLLEKEKCKVSNIDKWGVRKLTYSIKKQENGYYIIVYFNGKSDVISELDRINKINDKVLRHMVVRSDES</sequence>
<dbReference type="PANTHER" id="PTHR21011">
    <property type="entry name" value="MITOCHONDRIAL 28S RIBOSOMAL PROTEIN S6"/>
    <property type="match status" value="1"/>
</dbReference>
<dbReference type="InterPro" id="IPR020814">
    <property type="entry name" value="Ribosomal_S6_plastid/chlpt"/>
</dbReference>
<dbReference type="Pfam" id="PF01250">
    <property type="entry name" value="Ribosomal_S6"/>
    <property type="match status" value="1"/>
</dbReference>
<dbReference type="GO" id="GO:0005840">
    <property type="term" value="C:ribosome"/>
    <property type="evidence" value="ECO:0007669"/>
    <property type="project" value="InterPro"/>
</dbReference>
<comment type="caution">
    <text evidence="2">The sequence shown here is derived from an EMBL/GenBank/DDBJ whole genome shotgun (WGS) entry which is preliminary data.</text>
</comment>
<gene>
    <name evidence="2" type="ORF">S01H4_05206</name>
</gene>
<dbReference type="InterPro" id="IPR000529">
    <property type="entry name" value="Ribosomal_bS6"/>
</dbReference>
<accession>X1AAN7</accession>
<proteinExistence type="inferred from homology"/>
<feature type="non-terminal residue" evidence="2">
    <location>
        <position position="1"/>
    </location>
</feature>
<dbReference type="AlphaFoldDB" id="X1AAN7"/>
<dbReference type="EMBL" id="BART01001485">
    <property type="protein sequence ID" value="GAG69758.1"/>
    <property type="molecule type" value="Genomic_DNA"/>
</dbReference>
<reference evidence="2" key="1">
    <citation type="journal article" date="2014" name="Front. Microbiol.">
        <title>High frequency of phylogenetically diverse reductive dehalogenase-homologous genes in deep subseafloor sedimentary metagenomes.</title>
        <authorList>
            <person name="Kawai M."/>
            <person name="Futagami T."/>
            <person name="Toyoda A."/>
            <person name="Takaki Y."/>
            <person name="Nishi S."/>
            <person name="Hori S."/>
            <person name="Arai W."/>
            <person name="Tsubouchi T."/>
            <person name="Morono Y."/>
            <person name="Uchiyama I."/>
            <person name="Ito T."/>
            <person name="Fujiyama A."/>
            <person name="Inagaki F."/>
            <person name="Takami H."/>
        </authorList>
    </citation>
    <scope>NUCLEOTIDE SEQUENCE</scope>
    <source>
        <strain evidence="2">Expedition CK06-06</strain>
    </source>
</reference>
<dbReference type="Gene3D" id="3.30.70.60">
    <property type="match status" value="1"/>
</dbReference>
<dbReference type="GO" id="GO:0070181">
    <property type="term" value="F:small ribosomal subunit rRNA binding"/>
    <property type="evidence" value="ECO:0007669"/>
    <property type="project" value="TreeGrafter"/>
</dbReference>
<dbReference type="CDD" id="cd00473">
    <property type="entry name" value="bS6"/>
    <property type="match status" value="1"/>
</dbReference>
<protein>
    <recommendedName>
        <fullName evidence="3">30S ribosomal protein S6</fullName>
    </recommendedName>
</protein>
<evidence type="ECO:0000256" key="1">
    <source>
        <dbReference type="ARBA" id="ARBA00009512"/>
    </source>
</evidence>
<dbReference type="InterPro" id="IPR035980">
    <property type="entry name" value="Ribosomal_bS6_sf"/>
</dbReference>
<dbReference type="GO" id="GO:0005737">
    <property type="term" value="C:cytoplasm"/>
    <property type="evidence" value="ECO:0007669"/>
    <property type="project" value="UniProtKB-ARBA"/>
</dbReference>
<dbReference type="GO" id="GO:0003735">
    <property type="term" value="F:structural constituent of ribosome"/>
    <property type="evidence" value="ECO:0007669"/>
    <property type="project" value="InterPro"/>
</dbReference>
<comment type="similarity">
    <text evidence="1">Belongs to the bacterial ribosomal protein bS6 family.</text>
</comment>
<name>X1AAN7_9ZZZZ</name>
<dbReference type="GO" id="GO:0006412">
    <property type="term" value="P:translation"/>
    <property type="evidence" value="ECO:0007669"/>
    <property type="project" value="InterPro"/>
</dbReference>
<dbReference type="SUPFAM" id="SSF54995">
    <property type="entry name" value="Ribosomal protein S6"/>
    <property type="match status" value="1"/>
</dbReference>
<evidence type="ECO:0008006" key="3">
    <source>
        <dbReference type="Google" id="ProtNLM"/>
    </source>
</evidence>
<dbReference type="PANTHER" id="PTHR21011:SF1">
    <property type="entry name" value="SMALL RIBOSOMAL SUBUNIT PROTEIN BS6M"/>
    <property type="match status" value="1"/>
</dbReference>
<dbReference type="NCBIfam" id="TIGR00166">
    <property type="entry name" value="S6"/>
    <property type="match status" value="1"/>
</dbReference>
<dbReference type="HAMAP" id="MF_00360">
    <property type="entry name" value="Ribosomal_bS6"/>
    <property type="match status" value="1"/>
</dbReference>